<reference evidence="2" key="1">
    <citation type="submission" date="2025-08" db="UniProtKB">
        <authorList>
            <consortium name="Ensembl"/>
        </authorList>
    </citation>
    <scope>IDENTIFICATION</scope>
</reference>
<evidence type="ECO:0000313" key="2">
    <source>
        <dbReference type="Ensembl" id="ENSLLTP00000011581.1"/>
    </source>
</evidence>
<accession>A0A8C5S6W2</accession>
<feature type="region of interest" description="Disordered" evidence="1">
    <location>
        <begin position="28"/>
        <end position="72"/>
    </location>
</feature>
<keyword evidence="3" id="KW-1185">Reference proteome</keyword>
<dbReference type="GeneTree" id="ENSGT01030000235333"/>
<name>A0A8C5S6W2_LATLA</name>
<evidence type="ECO:0000256" key="1">
    <source>
        <dbReference type="SAM" id="MobiDB-lite"/>
    </source>
</evidence>
<dbReference type="Ensembl" id="ENSLLTT00000012041.1">
    <property type="protein sequence ID" value="ENSLLTP00000011581.1"/>
    <property type="gene ID" value="ENSLLTG00000008906.1"/>
</dbReference>
<proteinExistence type="predicted"/>
<dbReference type="Proteomes" id="UP000694406">
    <property type="component" value="Unplaced"/>
</dbReference>
<reference evidence="2" key="2">
    <citation type="submission" date="2025-09" db="UniProtKB">
        <authorList>
            <consortium name="Ensembl"/>
        </authorList>
    </citation>
    <scope>IDENTIFICATION</scope>
</reference>
<organism evidence="2 3">
    <name type="scientific">Laticauda laticaudata</name>
    <name type="common">Blue-ringed sea krait</name>
    <name type="synonym">Blue-lipped sea krait</name>
    <dbReference type="NCBI Taxonomy" id="8630"/>
    <lineage>
        <taxon>Eukaryota</taxon>
        <taxon>Metazoa</taxon>
        <taxon>Chordata</taxon>
        <taxon>Craniata</taxon>
        <taxon>Vertebrata</taxon>
        <taxon>Euteleostomi</taxon>
        <taxon>Lepidosauria</taxon>
        <taxon>Squamata</taxon>
        <taxon>Bifurcata</taxon>
        <taxon>Unidentata</taxon>
        <taxon>Episquamata</taxon>
        <taxon>Toxicofera</taxon>
        <taxon>Serpentes</taxon>
        <taxon>Colubroidea</taxon>
        <taxon>Elapidae</taxon>
        <taxon>Laticaudinae</taxon>
        <taxon>Laticauda</taxon>
    </lineage>
</organism>
<dbReference type="AlphaFoldDB" id="A0A8C5S6W2"/>
<protein>
    <submittedName>
        <fullName evidence="2">Uncharacterized protein</fullName>
    </submittedName>
</protein>
<evidence type="ECO:0000313" key="3">
    <source>
        <dbReference type="Proteomes" id="UP000694406"/>
    </source>
</evidence>
<sequence>MPHFTVVPVEDQSRAGYDALEGLSWVDYSQPGPDGAPRASCQRDPYDSVSSDGEWRRGSGWAGRGDTRRRRRIQGRKRMGRWIAGIINFPALMTQEEAGFTHCTKPGGVKLDFIEGRTRVVFDGG</sequence>